<dbReference type="NCBIfam" id="TIGR01458">
    <property type="entry name" value="HAD-SF-IIA-hyp3"/>
    <property type="match status" value="1"/>
</dbReference>
<dbReference type="PANTHER" id="PTHR19288">
    <property type="entry name" value="4-NITROPHENYLPHOSPHATASE-RELATED"/>
    <property type="match status" value="1"/>
</dbReference>
<name>A0ABW4XLI6_9GAMM</name>
<dbReference type="SFLD" id="SFLDG01129">
    <property type="entry name" value="C1.5:_HAD__Beta-PGM__Phosphata"/>
    <property type="match status" value="1"/>
</dbReference>
<sequence length="263" mass="28336">MQHRVEGVLFDLDGVIYDAGGVIAGAVETITYCREQEIAHLFLTNTSSKPRSAIATRLNSLGIKVDERQILTPPIAAAAWLSQRQWKADLYVPESTLADFTAVACSPDQIPNAVVVGDLAEQWNFALLNQAFRQLQLTPEMELLALGMTRYWKAENGLQLDAGPFVKALEYASGKTATVMGKPARSFFEAGCSALGLLPAQCVMIGDDIASDVDAAQQAGLVGVLIKTGKFQPDDLRSHLKPDAVLNSVAELPDWLSETCSGT</sequence>
<keyword evidence="6" id="KW-0378">Hydrolase</keyword>
<reference evidence="7" key="1">
    <citation type="journal article" date="2019" name="Int. J. Syst. Evol. Microbiol.">
        <title>The Global Catalogue of Microorganisms (GCM) 10K type strain sequencing project: providing services to taxonomists for standard genome sequencing and annotation.</title>
        <authorList>
            <consortium name="The Broad Institute Genomics Platform"/>
            <consortium name="The Broad Institute Genome Sequencing Center for Infectious Disease"/>
            <person name="Wu L."/>
            <person name="Ma J."/>
        </authorList>
    </citation>
    <scope>NUCLEOTIDE SEQUENCE [LARGE SCALE GENOMIC DNA]</scope>
    <source>
        <strain evidence="7">CGMCC 1.10992</strain>
    </source>
</reference>
<dbReference type="EMBL" id="JBHUHT010000008">
    <property type="protein sequence ID" value="MFD2095273.1"/>
    <property type="molecule type" value="Genomic_DNA"/>
</dbReference>
<dbReference type="Pfam" id="PF13344">
    <property type="entry name" value="Hydrolase_6"/>
    <property type="match status" value="1"/>
</dbReference>
<keyword evidence="3" id="KW-0479">Metal-binding</keyword>
<evidence type="ECO:0000256" key="2">
    <source>
        <dbReference type="ARBA" id="ARBA00007958"/>
    </source>
</evidence>
<dbReference type="Proteomes" id="UP001597380">
    <property type="component" value="Unassembled WGS sequence"/>
</dbReference>
<dbReference type="RefSeq" id="WP_345338434.1">
    <property type="nucleotide sequence ID" value="NZ_BAABLI010000005.1"/>
</dbReference>
<dbReference type="GO" id="GO:0016787">
    <property type="term" value="F:hydrolase activity"/>
    <property type="evidence" value="ECO:0007669"/>
    <property type="project" value="UniProtKB-KW"/>
</dbReference>
<dbReference type="InterPro" id="IPR006355">
    <property type="entry name" value="LHPP/HDHD2"/>
</dbReference>
<comment type="caution">
    <text evidence="6">The sequence shown here is derived from an EMBL/GenBank/DDBJ whole genome shotgun (WGS) entry which is preliminary data.</text>
</comment>
<dbReference type="Gene3D" id="3.40.50.1000">
    <property type="entry name" value="HAD superfamily/HAD-like"/>
    <property type="match status" value="2"/>
</dbReference>
<dbReference type="InterPro" id="IPR006357">
    <property type="entry name" value="HAD-SF_hydro_IIA"/>
</dbReference>
<dbReference type="NCBIfam" id="TIGR01460">
    <property type="entry name" value="HAD-SF-IIA"/>
    <property type="match status" value="1"/>
</dbReference>
<keyword evidence="4" id="KW-0460">Magnesium</keyword>
<keyword evidence="7" id="KW-1185">Reference proteome</keyword>
<protein>
    <recommendedName>
        <fullName evidence="5">Haloacid dehalogenase-like hydrolase domain-containing protein 2</fullName>
    </recommendedName>
</protein>
<dbReference type="SFLD" id="SFLDS00003">
    <property type="entry name" value="Haloacid_Dehalogenase"/>
    <property type="match status" value="1"/>
</dbReference>
<dbReference type="InterPro" id="IPR023214">
    <property type="entry name" value="HAD_sf"/>
</dbReference>
<accession>A0ABW4XLI6</accession>
<dbReference type="InterPro" id="IPR036412">
    <property type="entry name" value="HAD-like_sf"/>
</dbReference>
<evidence type="ECO:0000313" key="6">
    <source>
        <dbReference type="EMBL" id="MFD2095273.1"/>
    </source>
</evidence>
<dbReference type="PANTHER" id="PTHR19288:SF46">
    <property type="entry name" value="HALOACID DEHALOGENASE-LIKE HYDROLASE DOMAIN-CONTAINING PROTEIN 2"/>
    <property type="match status" value="1"/>
</dbReference>
<evidence type="ECO:0000256" key="1">
    <source>
        <dbReference type="ARBA" id="ARBA00001946"/>
    </source>
</evidence>
<evidence type="ECO:0000313" key="7">
    <source>
        <dbReference type="Proteomes" id="UP001597380"/>
    </source>
</evidence>
<dbReference type="Pfam" id="PF13242">
    <property type="entry name" value="Hydrolase_like"/>
    <property type="match status" value="1"/>
</dbReference>
<evidence type="ECO:0000256" key="4">
    <source>
        <dbReference type="ARBA" id="ARBA00022842"/>
    </source>
</evidence>
<organism evidence="6 7">
    <name type="scientific">Corallincola platygyrae</name>
    <dbReference type="NCBI Taxonomy" id="1193278"/>
    <lineage>
        <taxon>Bacteria</taxon>
        <taxon>Pseudomonadati</taxon>
        <taxon>Pseudomonadota</taxon>
        <taxon>Gammaproteobacteria</taxon>
        <taxon>Alteromonadales</taxon>
        <taxon>Psychromonadaceae</taxon>
        <taxon>Corallincola</taxon>
    </lineage>
</organism>
<comment type="similarity">
    <text evidence="2">Belongs to the HAD-like hydrolase superfamily.</text>
</comment>
<gene>
    <name evidence="6" type="ORF">ACFSJ3_04690</name>
</gene>
<comment type="cofactor">
    <cofactor evidence="1">
        <name>Mg(2+)</name>
        <dbReference type="ChEBI" id="CHEBI:18420"/>
    </cofactor>
</comment>
<evidence type="ECO:0000256" key="3">
    <source>
        <dbReference type="ARBA" id="ARBA00022723"/>
    </source>
</evidence>
<evidence type="ECO:0000256" key="5">
    <source>
        <dbReference type="ARBA" id="ARBA00039666"/>
    </source>
</evidence>
<proteinExistence type="inferred from homology"/>
<dbReference type="SUPFAM" id="SSF56784">
    <property type="entry name" value="HAD-like"/>
    <property type="match status" value="1"/>
</dbReference>